<evidence type="ECO:0000313" key="3">
    <source>
        <dbReference type="Proteomes" id="UP000198970"/>
    </source>
</evidence>
<proteinExistence type="predicted"/>
<dbReference type="Gene3D" id="1.25.40.10">
    <property type="entry name" value="Tetratricopeptide repeat domain"/>
    <property type="match status" value="2"/>
</dbReference>
<keyword evidence="1" id="KW-0175">Coiled coil</keyword>
<dbReference type="InterPro" id="IPR011990">
    <property type="entry name" value="TPR-like_helical_dom_sf"/>
</dbReference>
<dbReference type="SUPFAM" id="SSF48452">
    <property type="entry name" value="TPR-like"/>
    <property type="match status" value="1"/>
</dbReference>
<gene>
    <name evidence="2" type="ORF">SAMN02745906_0426</name>
</gene>
<name>A0ABY1C2J4_9FIRM</name>
<dbReference type="EMBL" id="LT630003">
    <property type="protein sequence ID" value="SET57025.1"/>
    <property type="molecule type" value="Genomic_DNA"/>
</dbReference>
<dbReference type="SMART" id="SM00028">
    <property type="entry name" value="TPR"/>
    <property type="match status" value="5"/>
</dbReference>
<protein>
    <submittedName>
        <fullName evidence="2">Coatomer epsilon subunit</fullName>
    </submittedName>
</protein>
<organism evidence="2 3">
    <name type="scientific">Lacrimispora sphenoides JCM 1415</name>
    <dbReference type="NCBI Taxonomy" id="1297793"/>
    <lineage>
        <taxon>Bacteria</taxon>
        <taxon>Bacillati</taxon>
        <taxon>Bacillota</taxon>
        <taxon>Clostridia</taxon>
        <taxon>Lachnospirales</taxon>
        <taxon>Lachnospiraceae</taxon>
        <taxon>Lacrimispora</taxon>
    </lineage>
</organism>
<dbReference type="RefSeq" id="WP_100041420.1">
    <property type="nucleotide sequence ID" value="NZ_LT630003.1"/>
</dbReference>
<evidence type="ECO:0000256" key="1">
    <source>
        <dbReference type="SAM" id="Coils"/>
    </source>
</evidence>
<sequence>MKKRRFICFTIIVLCIIILFAYVRNRQRNVILMDDTWYALDGSWILLLSHGEPVQKDYVEIAKQLKGNYLDVNEAINKLSKLEQTVDVQNALAVGYIRLFKAEEAEAILRSILEEKDTDEERSVCVLSNLGVVESMKGKSEESYKYFFEASQKKIQDPFQQLVVQSNLVIRNAYVKKRRGEGILNEIREIKKLIANERKILGSNQMLGIYNYQSLGIASGMYDGKFNKGIEYMKKALEIAKVTYHYPDLEASIEYCLALIYEEGEKNYVEALEHINQAIVIINGWLPNNHESVISYYLERGNILTDLRRTDEAMSDYTFVLDNSSSSSQYSVLAYYYMGYEYEEQGETELAIDAYINAYCVNQKLGEKKVEEDSYDRLLHLYTEGNYKEEVIDFEEWLEEKKIEYFQDSVK</sequence>
<dbReference type="Pfam" id="PF04733">
    <property type="entry name" value="Coatomer_E"/>
    <property type="match status" value="1"/>
</dbReference>
<feature type="coiled-coil region" evidence="1">
    <location>
        <begin position="72"/>
        <end position="122"/>
    </location>
</feature>
<dbReference type="Proteomes" id="UP000198970">
    <property type="component" value="Chromosome I"/>
</dbReference>
<accession>A0ABY1C2J4</accession>
<keyword evidence="3" id="KW-1185">Reference proteome</keyword>
<reference evidence="2 3" key="1">
    <citation type="submission" date="2016-10" db="EMBL/GenBank/DDBJ databases">
        <authorList>
            <person name="Varghese N."/>
            <person name="Submissions S."/>
        </authorList>
    </citation>
    <scope>NUCLEOTIDE SEQUENCE [LARGE SCALE GENOMIC DNA]</scope>
    <source>
        <strain evidence="2 3">ATCC 19403</strain>
    </source>
</reference>
<evidence type="ECO:0000313" key="2">
    <source>
        <dbReference type="EMBL" id="SET57025.1"/>
    </source>
</evidence>
<dbReference type="InterPro" id="IPR019734">
    <property type="entry name" value="TPR_rpt"/>
</dbReference>